<dbReference type="InterPro" id="IPR050067">
    <property type="entry name" value="IPM_dehydratase_rel_enz"/>
</dbReference>
<reference evidence="15" key="1">
    <citation type="submission" date="2018-05" db="EMBL/GenBank/DDBJ databases">
        <authorList>
            <person name="Lanie J.A."/>
            <person name="Ng W.-L."/>
            <person name="Kazmierczak K.M."/>
            <person name="Andrzejewski T.M."/>
            <person name="Davidsen T.M."/>
            <person name="Wayne K.J."/>
            <person name="Tettelin H."/>
            <person name="Glass J.I."/>
            <person name="Rusch D."/>
            <person name="Podicherti R."/>
            <person name="Tsui H.-C.T."/>
            <person name="Winkler M.E."/>
        </authorList>
    </citation>
    <scope>NUCLEOTIDE SEQUENCE</scope>
</reference>
<evidence type="ECO:0000256" key="13">
    <source>
        <dbReference type="ARBA" id="ARBA00023304"/>
    </source>
</evidence>
<accession>A0A382XDK3</accession>
<evidence type="ECO:0000256" key="4">
    <source>
        <dbReference type="ARBA" id="ARBA00004729"/>
    </source>
</evidence>
<keyword evidence="6" id="KW-0432">Leucine biosynthesis</keyword>
<evidence type="ECO:0000256" key="2">
    <source>
        <dbReference type="ARBA" id="ARBA00001966"/>
    </source>
</evidence>
<dbReference type="EMBL" id="UINC01166789">
    <property type="protein sequence ID" value="SVD68934.1"/>
    <property type="molecule type" value="Genomic_DNA"/>
</dbReference>
<feature type="non-terminal residue" evidence="15">
    <location>
        <position position="1"/>
    </location>
</feature>
<evidence type="ECO:0000256" key="9">
    <source>
        <dbReference type="ARBA" id="ARBA00022723"/>
    </source>
</evidence>
<evidence type="ECO:0000256" key="11">
    <source>
        <dbReference type="ARBA" id="ARBA00023014"/>
    </source>
</evidence>
<proteinExistence type="predicted"/>
<dbReference type="InterPro" id="IPR015931">
    <property type="entry name" value="Acnase/IPM_dHydase_lsu_aba_1/3"/>
</dbReference>
<dbReference type="InterPro" id="IPR001030">
    <property type="entry name" value="Acoase/IPM_deHydtase_lsu_aba"/>
</dbReference>
<feature type="domain" description="Aconitase/3-isopropylmalate dehydratase large subunit alpha/beta/alpha" evidence="14">
    <location>
        <begin position="3"/>
        <end position="267"/>
    </location>
</feature>
<evidence type="ECO:0000259" key="14">
    <source>
        <dbReference type="Pfam" id="PF00330"/>
    </source>
</evidence>
<evidence type="ECO:0000256" key="10">
    <source>
        <dbReference type="ARBA" id="ARBA00023004"/>
    </source>
</evidence>
<comment type="cofactor">
    <cofactor evidence="2">
        <name>[4Fe-4S] cluster</name>
        <dbReference type="ChEBI" id="CHEBI:49883"/>
    </cofactor>
</comment>
<keyword evidence="10" id="KW-0408">Iron</keyword>
<evidence type="ECO:0000313" key="15">
    <source>
        <dbReference type="EMBL" id="SVD68934.1"/>
    </source>
</evidence>
<dbReference type="GO" id="GO:0003861">
    <property type="term" value="F:3-isopropylmalate dehydratase activity"/>
    <property type="evidence" value="ECO:0007669"/>
    <property type="project" value="UniProtKB-EC"/>
</dbReference>
<dbReference type="PRINTS" id="PR00415">
    <property type="entry name" value="ACONITASE"/>
</dbReference>
<name>A0A382XDK3_9ZZZZ</name>
<evidence type="ECO:0000256" key="7">
    <source>
        <dbReference type="ARBA" id="ARBA00022485"/>
    </source>
</evidence>
<sequence>RINGRTVEHPELTLATIDHGVPTVDRSLGIKDPLSKVQIEALEKNCEEYGITLYGMNDRRQGIVHVIGPEQGLTQPGMTIVCGDSHTSTHGAFGALAFGIGTSEVEHVLATQTLVMSKPKTMEVNIVGDTSYGISPKDIILGIIKQIGTSGGAGHVIEYTGKTIKDLSMENRMTICNMSVEGGARAGMIAPDETTYEYLKNRNYSPQNWEKALSNWSELYTEPEAMYDSTVSIVAENIKPYISWGTNPSQVIAINEEIPSPEDYLDESEKE</sequence>
<dbReference type="InterPro" id="IPR036008">
    <property type="entry name" value="Aconitase_4Fe-4S_dom"/>
</dbReference>
<protein>
    <recommendedName>
        <fullName evidence="5">3-isopropylmalate dehydratase</fullName>
        <ecNumber evidence="5">4.2.1.33</ecNumber>
    </recommendedName>
</protein>
<comment type="catalytic activity">
    <reaction evidence="1">
        <text>(2R,3S)-3-isopropylmalate = (2S)-2-isopropylmalate</text>
        <dbReference type="Rhea" id="RHEA:32287"/>
        <dbReference type="ChEBI" id="CHEBI:1178"/>
        <dbReference type="ChEBI" id="CHEBI:35121"/>
        <dbReference type="EC" id="4.2.1.33"/>
    </reaction>
</comment>
<evidence type="ECO:0000256" key="5">
    <source>
        <dbReference type="ARBA" id="ARBA00011998"/>
    </source>
</evidence>
<keyword evidence="12" id="KW-0456">Lyase</keyword>
<dbReference type="PANTHER" id="PTHR43822:SF9">
    <property type="entry name" value="3-ISOPROPYLMALATE DEHYDRATASE"/>
    <property type="match status" value="1"/>
</dbReference>
<evidence type="ECO:0000256" key="12">
    <source>
        <dbReference type="ARBA" id="ARBA00023239"/>
    </source>
</evidence>
<dbReference type="EC" id="4.2.1.33" evidence="5"/>
<dbReference type="PANTHER" id="PTHR43822">
    <property type="entry name" value="HOMOACONITASE, MITOCHONDRIAL-RELATED"/>
    <property type="match status" value="1"/>
</dbReference>
<dbReference type="Gene3D" id="3.30.499.10">
    <property type="entry name" value="Aconitase, domain 3"/>
    <property type="match status" value="1"/>
</dbReference>
<comment type="function">
    <text evidence="3">Catalyzes the isomerization between 2-isopropylmalate and 3-isopropylmalate, via the formation of 2-isopropylmaleate.</text>
</comment>
<evidence type="ECO:0000256" key="1">
    <source>
        <dbReference type="ARBA" id="ARBA00000491"/>
    </source>
</evidence>
<evidence type="ECO:0000256" key="3">
    <source>
        <dbReference type="ARBA" id="ARBA00002695"/>
    </source>
</evidence>
<keyword evidence="13" id="KW-0100">Branched-chain amino acid biosynthesis</keyword>
<keyword evidence="7" id="KW-0004">4Fe-4S</keyword>
<dbReference type="GO" id="GO:0009098">
    <property type="term" value="P:L-leucine biosynthetic process"/>
    <property type="evidence" value="ECO:0007669"/>
    <property type="project" value="UniProtKB-KW"/>
</dbReference>
<gene>
    <name evidence="15" type="ORF">METZ01_LOCUS421788</name>
</gene>
<organism evidence="15">
    <name type="scientific">marine metagenome</name>
    <dbReference type="NCBI Taxonomy" id="408172"/>
    <lineage>
        <taxon>unclassified sequences</taxon>
        <taxon>metagenomes</taxon>
        <taxon>ecological metagenomes</taxon>
    </lineage>
</organism>
<comment type="pathway">
    <text evidence="4">Amino-acid biosynthesis; L-leucine biosynthesis; L-leucine from 3-methyl-2-oxobutanoate: step 2/4.</text>
</comment>
<evidence type="ECO:0000256" key="6">
    <source>
        <dbReference type="ARBA" id="ARBA00022430"/>
    </source>
</evidence>
<feature type="non-terminal residue" evidence="15">
    <location>
        <position position="271"/>
    </location>
</feature>
<keyword evidence="11" id="KW-0411">Iron-sulfur</keyword>
<dbReference type="AlphaFoldDB" id="A0A382XDK3"/>
<dbReference type="GO" id="GO:0051539">
    <property type="term" value="F:4 iron, 4 sulfur cluster binding"/>
    <property type="evidence" value="ECO:0007669"/>
    <property type="project" value="UniProtKB-KW"/>
</dbReference>
<keyword evidence="8" id="KW-0028">Amino-acid biosynthesis</keyword>
<keyword evidence="9" id="KW-0479">Metal-binding</keyword>
<dbReference type="SUPFAM" id="SSF53732">
    <property type="entry name" value="Aconitase iron-sulfur domain"/>
    <property type="match status" value="1"/>
</dbReference>
<dbReference type="Pfam" id="PF00330">
    <property type="entry name" value="Aconitase"/>
    <property type="match status" value="1"/>
</dbReference>
<evidence type="ECO:0000256" key="8">
    <source>
        <dbReference type="ARBA" id="ARBA00022605"/>
    </source>
</evidence>
<dbReference type="GO" id="GO:0046872">
    <property type="term" value="F:metal ion binding"/>
    <property type="evidence" value="ECO:0007669"/>
    <property type="project" value="UniProtKB-KW"/>
</dbReference>